<dbReference type="InterPro" id="IPR011990">
    <property type="entry name" value="TPR-like_helical_dom_sf"/>
</dbReference>
<gene>
    <name evidence="2" type="ORF">SAMN04488058_10854</name>
</gene>
<protein>
    <recommendedName>
        <fullName evidence="4">Tetratricopeptide repeat-containing protein</fullName>
    </recommendedName>
</protein>
<feature type="chain" id="PRO_5011651217" description="Tetratricopeptide repeat-containing protein" evidence="1">
    <location>
        <begin position="22"/>
        <end position="230"/>
    </location>
</feature>
<evidence type="ECO:0000313" key="2">
    <source>
        <dbReference type="EMBL" id="SEJ44357.1"/>
    </source>
</evidence>
<evidence type="ECO:0000256" key="1">
    <source>
        <dbReference type="SAM" id="SignalP"/>
    </source>
</evidence>
<dbReference type="Gene3D" id="1.25.40.10">
    <property type="entry name" value="Tetratricopeptide repeat domain"/>
    <property type="match status" value="1"/>
</dbReference>
<dbReference type="RefSeq" id="WP_092264514.1">
    <property type="nucleotide sequence ID" value="NZ_FNZA01000008.1"/>
</dbReference>
<proteinExistence type="predicted"/>
<sequence length="230" mass="24165">MKPLRSLLLAFLVVGTAGAVAPQTLMDAGDYARAYEAAQTQGDPLGASEAAAAQLSYRAPGERAWAERAVAAGREATRQRPDTAGAHLALGQALGLQAQLGGYSLRALAQAKEARRELERALELDPALHRARMALGYWHAVGWAKAGRLSGADRNEALRLTAQALGAAALDLRLSVQAGQAYAALKDARAVEVLRRALTLSAKTALERDAQAQARALLARNMARSGPATP</sequence>
<name>A0A1H6YZ40_9DEIO</name>
<dbReference type="EMBL" id="FNZA01000008">
    <property type="protein sequence ID" value="SEJ44357.1"/>
    <property type="molecule type" value="Genomic_DNA"/>
</dbReference>
<reference evidence="3" key="1">
    <citation type="submission" date="2016-10" db="EMBL/GenBank/DDBJ databases">
        <authorList>
            <person name="Varghese N."/>
            <person name="Submissions S."/>
        </authorList>
    </citation>
    <scope>NUCLEOTIDE SEQUENCE [LARGE SCALE GENOMIC DNA]</scope>
    <source>
        <strain evidence="3">CGMCC 1.10218</strain>
    </source>
</reference>
<dbReference type="OrthoDB" id="74237at2"/>
<accession>A0A1H6YZ40</accession>
<dbReference type="AlphaFoldDB" id="A0A1H6YZ40"/>
<organism evidence="2 3">
    <name type="scientific">Deinococcus reticulitermitis</name>
    <dbReference type="NCBI Taxonomy" id="856736"/>
    <lineage>
        <taxon>Bacteria</taxon>
        <taxon>Thermotogati</taxon>
        <taxon>Deinococcota</taxon>
        <taxon>Deinococci</taxon>
        <taxon>Deinococcales</taxon>
        <taxon>Deinococcaceae</taxon>
        <taxon>Deinococcus</taxon>
    </lineage>
</organism>
<keyword evidence="1" id="KW-0732">Signal</keyword>
<evidence type="ECO:0008006" key="4">
    <source>
        <dbReference type="Google" id="ProtNLM"/>
    </source>
</evidence>
<dbReference type="SUPFAM" id="SSF48452">
    <property type="entry name" value="TPR-like"/>
    <property type="match status" value="1"/>
</dbReference>
<dbReference type="STRING" id="856736.SAMN04488058_10854"/>
<keyword evidence="3" id="KW-1185">Reference proteome</keyword>
<feature type="signal peptide" evidence="1">
    <location>
        <begin position="1"/>
        <end position="21"/>
    </location>
</feature>
<evidence type="ECO:0000313" key="3">
    <source>
        <dbReference type="Proteomes" id="UP000199223"/>
    </source>
</evidence>
<dbReference type="Proteomes" id="UP000199223">
    <property type="component" value="Unassembled WGS sequence"/>
</dbReference>